<dbReference type="EMBL" id="BSOT01000005">
    <property type="protein sequence ID" value="GLR69531.1"/>
    <property type="molecule type" value="Genomic_DNA"/>
</dbReference>
<dbReference type="Pfam" id="PF17963">
    <property type="entry name" value="Big_9"/>
    <property type="match status" value="2"/>
</dbReference>
<keyword evidence="4" id="KW-1185">Reference proteome</keyword>
<evidence type="ECO:0000313" key="3">
    <source>
        <dbReference type="EMBL" id="GLR69531.1"/>
    </source>
</evidence>
<name>A0AA37STG2_9ALTE</name>
<evidence type="ECO:0000256" key="2">
    <source>
        <dbReference type="SAM" id="SignalP"/>
    </source>
</evidence>
<feature type="signal peptide" evidence="2">
    <location>
        <begin position="1"/>
        <end position="29"/>
    </location>
</feature>
<dbReference type="AlphaFoldDB" id="A0AA37STG2"/>
<gene>
    <name evidence="3" type="ORF">GCM10007852_04390</name>
</gene>
<reference evidence="3" key="2">
    <citation type="submission" date="2023-01" db="EMBL/GenBank/DDBJ databases">
        <title>Draft genome sequence of Agaribacter marinus strain NBRC 110023.</title>
        <authorList>
            <person name="Sun Q."/>
            <person name="Mori K."/>
        </authorList>
    </citation>
    <scope>NUCLEOTIDE SEQUENCE</scope>
    <source>
        <strain evidence="3">NBRC 110023</strain>
    </source>
</reference>
<feature type="chain" id="PRO_5041365414" evidence="2">
    <location>
        <begin position="30"/>
        <end position="537"/>
    </location>
</feature>
<evidence type="ECO:0000313" key="4">
    <source>
        <dbReference type="Proteomes" id="UP001156601"/>
    </source>
</evidence>
<reference evidence="3" key="1">
    <citation type="journal article" date="2014" name="Int. J. Syst. Evol. Microbiol.">
        <title>Complete genome sequence of Corynebacterium casei LMG S-19264T (=DSM 44701T), isolated from a smear-ripened cheese.</title>
        <authorList>
            <consortium name="US DOE Joint Genome Institute (JGI-PGF)"/>
            <person name="Walter F."/>
            <person name="Albersmeier A."/>
            <person name="Kalinowski J."/>
            <person name="Ruckert C."/>
        </authorList>
    </citation>
    <scope>NUCLEOTIDE SEQUENCE</scope>
    <source>
        <strain evidence="3">NBRC 110023</strain>
    </source>
</reference>
<proteinExistence type="predicted"/>
<accession>A0AA37STG2</accession>
<evidence type="ECO:0000256" key="1">
    <source>
        <dbReference type="SAM" id="MobiDB-lite"/>
    </source>
</evidence>
<dbReference type="Gene3D" id="2.130.10.10">
    <property type="entry name" value="YVTN repeat-like/Quinoprotein amine dehydrogenase"/>
    <property type="match status" value="1"/>
</dbReference>
<sequence length="537" mass="56698">MIEGKMSFKKLNNVIFIIALSLTTSYSFAVTVNTLATLSTELNDSVAVDVNDNIYISNTGVFTPDGGLGTEVFKVTPDGTVSLFAKISSPGGNSVDGNNNVYINGKLSSGGNGIFKITPEGNATEFSSSSGIIKWNSKGDAFAINYGSGSVFEVDEQGEFTVFSTPSFMNGPTGIAFDENDQLYIGNFNDGRVFTVNDDGSAEMLGTVPGGLGYMTYMSGKIYATGFNNNRIYSISMSGEVDIVAGDGTVGQVDGNGESARFSRPNGIAALSDGLTLVISEYGAGAKSIRTITIDAEQQIVQVANDDDISVDEDERFTFNVIENDDGFPNQLDPSTIQIVKMPNYGSAEINVETGIITYLGDTDYFGEDSFTYTVENIAGAMSNEATVTINIAALADEPVSVDDTVSTQKNMAVSINVLTNDSDPDLGTLSYANLSITVQPTSGVVSVDTDSVMYTPNTDYTGDDSFSYAVSNDSGMTSAAALVSVTVNDVTSSPEPPEPAKPVEQPNSSGGSLSQYLTVLLIGGLLLRKRQRCRQS</sequence>
<dbReference type="Proteomes" id="UP001156601">
    <property type="component" value="Unassembled WGS sequence"/>
</dbReference>
<dbReference type="Gene3D" id="2.60.40.3440">
    <property type="match status" value="2"/>
</dbReference>
<keyword evidence="2" id="KW-0732">Signal</keyword>
<protein>
    <submittedName>
        <fullName evidence="3">Uncharacterized protein</fullName>
    </submittedName>
</protein>
<comment type="caution">
    <text evidence="3">The sequence shown here is derived from an EMBL/GenBank/DDBJ whole genome shotgun (WGS) entry which is preliminary data.</text>
</comment>
<dbReference type="RefSeq" id="WP_284215858.1">
    <property type="nucleotide sequence ID" value="NZ_BSOT01000005.1"/>
</dbReference>
<dbReference type="InterPro" id="IPR015943">
    <property type="entry name" value="WD40/YVTN_repeat-like_dom_sf"/>
</dbReference>
<organism evidence="3 4">
    <name type="scientific">Agaribacter marinus</name>
    <dbReference type="NCBI Taxonomy" id="1431249"/>
    <lineage>
        <taxon>Bacteria</taxon>
        <taxon>Pseudomonadati</taxon>
        <taxon>Pseudomonadota</taxon>
        <taxon>Gammaproteobacteria</taxon>
        <taxon>Alteromonadales</taxon>
        <taxon>Alteromonadaceae</taxon>
        <taxon>Agaribacter</taxon>
    </lineage>
</organism>
<dbReference type="SUPFAM" id="SSF101898">
    <property type="entry name" value="NHL repeat"/>
    <property type="match status" value="1"/>
</dbReference>
<feature type="region of interest" description="Disordered" evidence="1">
    <location>
        <begin position="489"/>
        <end position="511"/>
    </location>
</feature>